<keyword evidence="1 3" id="KW-0378">Hydrolase</keyword>
<dbReference type="AlphaFoldDB" id="A0A2I7K6T2"/>
<reference evidence="3 4" key="1">
    <citation type="journal article" date="2017" name="Front. Microbiol.">
        <title>Phaeobacter piscinae sp. nov., a species of the Roseobacter group and potential aquaculture probiont.</title>
        <authorList>
            <person name="Sonnenschein E.C."/>
            <person name="Phippen C.B.W."/>
            <person name="Nielsen K.F."/>
            <person name="Mateiu R.V."/>
            <person name="Melchiorsen J."/>
            <person name="Gram L."/>
            <person name="Overmann J."/>
            <person name="Freese H.M."/>
        </authorList>
    </citation>
    <scope>NUCLEOTIDE SEQUENCE [LARGE SCALE GENOMIC DNA]</scope>
    <source>
        <strain evidence="3 4">P88</strain>
    </source>
</reference>
<dbReference type="RefSeq" id="WP_102883164.1">
    <property type="nucleotide sequence ID" value="NZ_CP010725.1"/>
</dbReference>
<sequence>MNRRQLLKSGAALTLSGGLPAVVRAAQPGVSLRWLGGAMLEIEAAGLRVLTDPCLGEGAEAFVMGDPNEMFDLARGPNIKSHARLTPFPGLRYDRYDLVLLSHAHEDYFDQAAQAWLDPQLPMLVPQHDLAAVRQKGFAASALAHGEMRRIEGPEGVLRITALPAVHSENPEVARLLGLGNGYLIEVETAFGLARIYWAGDSFLVPPVWQALRAAQVAEAGLLDIFVPHLGAVGGAGALGQISMDGAQAAGFAQQLEPQAVLPIHHSTYALYREGPEVLRQHHEELAPRWRLRTPPEGERIHL</sequence>
<dbReference type="InterPro" id="IPR036866">
    <property type="entry name" value="RibonucZ/Hydroxyglut_hydro"/>
</dbReference>
<dbReference type="EMBL" id="CP010725">
    <property type="protein sequence ID" value="AUQ98273.1"/>
    <property type="molecule type" value="Genomic_DNA"/>
</dbReference>
<dbReference type="PANTHER" id="PTHR43546:SF9">
    <property type="entry name" value="L-ASCORBATE-6-PHOSPHATE LACTONASE ULAG-RELATED"/>
    <property type="match status" value="1"/>
</dbReference>
<name>A0A2I7K6T2_9RHOB</name>
<dbReference type="SUPFAM" id="SSF56281">
    <property type="entry name" value="Metallo-hydrolase/oxidoreductase"/>
    <property type="match status" value="1"/>
</dbReference>
<dbReference type="Gene3D" id="3.60.15.10">
    <property type="entry name" value="Ribonuclease Z/Hydroxyacylglutathione hydrolase-like"/>
    <property type="match status" value="1"/>
</dbReference>
<evidence type="ECO:0000313" key="4">
    <source>
        <dbReference type="Proteomes" id="UP000236447"/>
    </source>
</evidence>
<accession>A0A2I7K6T2</accession>
<organism evidence="3 4">
    <name type="scientific">Phaeobacter inhibens</name>
    <dbReference type="NCBI Taxonomy" id="221822"/>
    <lineage>
        <taxon>Bacteria</taxon>
        <taxon>Pseudomonadati</taxon>
        <taxon>Pseudomonadota</taxon>
        <taxon>Alphaproteobacteria</taxon>
        <taxon>Rhodobacterales</taxon>
        <taxon>Roseobacteraceae</taxon>
        <taxon>Phaeobacter</taxon>
    </lineage>
</organism>
<dbReference type="Proteomes" id="UP000236447">
    <property type="component" value="Chromosome"/>
</dbReference>
<dbReference type="InterPro" id="IPR001279">
    <property type="entry name" value="Metallo-B-lactamas"/>
</dbReference>
<protein>
    <submittedName>
        <fullName evidence="3">Putative Zn-dependent hydrolase of the beta-lactamase fold protein</fullName>
    </submittedName>
</protein>
<dbReference type="PANTHER" id="PTHR43546">
    <property type="entry name" value="UPF0173 METAL-DEPENDENT HYDROLASE MJ1163-RELATED"/>
    <property type="match status" value="1"/>
</dbReference>
<dbReference type="InterPro" id="IPR050114">
    <property type="entry name" value="UPF0173_UPF0282_UlaG_hydrolase"/>
</dbReference>
<dbReference type="GO" id="GO:0016787">
    <property type="term" value="F:hydrolase activity"/>
    <property type="evidence" value="ECO:0007669"/>
    <property type="project" value="UniProtKB-KW"/>
</dbReference>
<feature type="domain" description="Metallo-beta-lactamase" evidence="2">
    <location>
        <begin position="48"/>
        <end position="266"/>
    </location>
</feature>
<gene>
    <name evidence="3" type="ORF">PhaeoP88_00881</name>
</gene>
<evidence type="ECO:0000259" key="2">
    <source>
        <dbReference type="Pfam" id="PF12706"/>
    </source>
</evidence>
<proteinExistence type="predicted"/>
<evidence type="ECO:0000256" key="1">
    <source>
        <dbReference type="ARBA" id="ARBA00022801"/>
    </source>
</evidence>
<dbReference type="Pfam" id="PF12706">
    <property type="entry name" value="Lactamase_B_2"/>
    <property type="match status" value="1"/>
</dbReference>
<reference evidence="3 4" key="2">
    <citation type="journal article" date="2017" name="Genome Biol. Evol.">
        <title>Trajectories and Drivers of Genome Evolution in Surface-Associated Marine Phaeobacter.</title>
        <authorList>
            <person name="Freese H.M."/>
            <person name="Sikorski J."/>
            <person name="Bunk B."/>
            <person name="Scheuner C."/>
            <person name="Meier-Kolthoff J.P."/>
            <person name="Sproer C."/>
            <person name="Gram L."/>
            <person name="Overmann J."/>
        </authorList>
    </citation>
    <scope>NUCLEOTIDE SEQUENCE [LARGE SCALE GENOMIC DNA]</scope>
    <source>
        <strain evidence="3 4">P88</strain>
    </source>
</reference>
<evidence type="ECO:0000313" key="3">
    <source>
        <dbReference type="EMBL" id="AUQ98273.1"/>
    </source>
</evidence>